<proteinExistence type="predicted"/>
<dbReference type="EMBL" id="AZBU02000008">
    <property type="protein sequence ID" value="TKR67417.1"/>
    <property type="molecule type" value="Genomic_DNA"/>
</dbReference>
<dbReference type="Pfam" id="PF25969">
    <property type="entry name" value="NUDT9_N"/>
    <property type="match status" value="1"/>
</dbReference>
<reference evidence="3 4" key="1">
    <citation type="journal article" date="2015" name="Genome Biol.">
        <title>Comparative genomics of Steinernema reveals deeply conserved gene regulatory networks.</title>
        <authorList>
            <person name="Dillman A.R."/>
            <person name="Macchietto M."/>
            <person name="Porter C.F."/>
            <person name="Rogers A."/>
            <person name="Williams B."/>
            <person name="Antoshechkin I."/>
            <person name="Lee M.M."/>
            <person name="Goodwin Z."/>
            <person name="Lu X."/>
            <person name="Lewis E.E."/>
            <person name="Goodrich-Blair H."/>
            <person name="Stock S.P."/>
            <person name="Adams B.J."/>
            <person name="Sternberg P.W."/>
            <person name="Mortazavi A."/>
        </authorList>
    </citation>
    <scope>NUCLEOTIDE SEQUENCE [LARGE SCALE GENOMIC DNA]</scope>
    <source>
        <strain evidence="3 4">ALL</strain>
    </source>
</reference>
<protein>
    <submittedName>
        <fullName evidence="3">Uncharacterized protein</fullName>
    </submittedName>
</protein>
<dbReference type="AlphaFoldDB" id="A0A4U5ME10"/>
<dbReference type="STRING" id="34508.A0A4U5ME10"/>
<keyword evidence="2" id="KW-1133">Transmembrane helix</keyword>
<name>A0A4U5ME10_STECR</name>
<dbReference type="GO" id="GO:0005261">
    <property type="term" value="F:monoatomic cation channel activity"/>
    <property type="evidence" value="ECO:0007669"/>
    <property type="project" value="TreeGrafter"/>
</dbReference>
<evidence type="ECO:0000256" key="2">
    <source>
        <dbReference type="SAM" id="Phobius"/>
    </source>
</evidence>
<evidence type="ECO:0000256" key="1">
    <source>
        <dbReference type="SAM" id="MobiDB-lite"/>
    </source>
</evidence>
<feature type="region of interest" description="Disordered" evidence="1">
    <location>
        <begin position="172"/>
        <end position="199"/>
    </location>
</feature>
<feature type="compositionally biased region" description="Basic and acidic residues" evidence="1">
    <location>
        <begin position="173"/>
        <end position="182"/>
    </location>
</feature>
<keyword evidence="4" id="KW-1185">Reference proteome</keyword>
<accession>A0A4U5ME10</accession>
<keyword evidence="2" id="KW-0472">Membrane</keyword>
<gene>
    <name evidence="3" type="ORF">L596_023573</name>
</gene>
<organism evidence="3 4">
    <name type="scientific">Steinernema carpocapsae</name>
    <name type="common">Entomopathogenic nematode</name>
    <dbReference type="NCBI Taxonomy" id="34508"/>
    <lineage>
        <taxon>Eukaryota</taxon>
        <taxon>Metazoa</taxon>
        <taxon>Ecdysozoa</taxon>
        <taxon>Nematoda</taxon>
        <taxon>Chromadorea</taxon>
        <taxon>Rhabditida</taxon>
        <taxon>Tylenchina</taxon>
        <taxon>Panagrolaimomorpha</taxon>
        <taxon>Strongyloidoidea</taxon>
        <taxon>Steinernematidae</taxon>
        <taxon>Steinernema</taxon>
    </lineage>
</organism>
<dbReference type="OrthoDB" id="10056930at2759"/>
<dbReference type="PANTHER" id="PTHR13800:SF41">
    <property type="entry name" value="PROTEIN CED-11"/>
    <property type="match status" value="1"/>
</dbReference>
<dbReference type="GO" id="GO:0005886">
    <property type="term" value="C:plasma membrane"/>
    <property type="evidence" value="ECO:0007669"/>
    <property type="project" value="TreeGrafter"/>
</dbReference>
<dbReference type="Proteomes" id="UP000298663">
    <property type="component" value="Unassembled WGS sequence"/>
</dbReference>
<keyword evidence="2" id="KW-0812">Transmembrane</keyword>
<reference evidence="3 4" key="2">
    <citation type="journal article" date="2019" name="G3 (Bethesda)">
        <title>Hybrid Assembly of the Genome of the Entomopathogenic Nematode Steinernema carpocapsae Identifies the X-Chromosome.</title>
        <authorList>
            <person name="Serra L."/>
            <person name="Macchietto M."/>
            <person name="Macias-Munoz A."/>
            <person name="McGill C.J."/>
            <person name="Rodriguez I.M."/>
            <person name="Rodriguez B."/>
            <person name="Murad R."/>
            <person name="Mortazavi A."/>
        </authorList>
    </citation>
    <scope>NUCLEOTIDE SEQUENCE [LARGE SCALE GENOMIC DNA]</scope>
    <source>
        <strain evidence="3 4">ALL</strain>
    </source>
</reference>
<dbReference type="PANTHER" id="PTHR13800">
    <property type="entry name" value="TRANSIENT RECEPTOR POTENTIAL CATION CHANNEL, SUBFAMILY M, MEMBER 6"/>
    <property type="match status" value="1"/>
</dbReference>
<evidence type="ECO:0000313" key="3">
    <source>
        <dbReference type="EMBL" id="TKR67417.1"/>
    </source>
</evidence>
<evidence type="ECO:0000313" key="4">
    <source>
        <dbReference type="Proteomes" id="UP000298663"/>
    </source>
</evidence>
<feature type="transmembrane region" description="Helical" evidence="2">
    <location>
        <begin position="6"/>
        <end position="29"/>
    </location>
</feature>
<sequence>MVLKDFFNFFVFVGLIVVCNAIAVSAIVYPDREHPSEFLPKSLSWAWLMLFTTDLSPIRETEKCHSSTFVNQADTCSRVGGIADAECPTQSWAAYIVVTKYLIVLKLICYPILFALFSKTAKNVDDEAKSIYRYQLYSLVENFSRRPFIPPPFTPLYFLGAACCRKILRSAKPRSDHPDVKPSDSTPSFQESAFDEMSPKSSTIYRNPMVSQYHIQNVQIDAAPLLRRDPNADYCRRMAVDMWKSESMSSLSDSNSAVAKQVRTLSEQLDLLRMSSSFASDRLAHESDPILISYADSAHTKKIVIGATDKPWTILSPRYNPPEFSQPSAEFPEDIRRFVEPTEGEGFQEILRQSRQKQISELVAGDKSDVLRLTNCGLPLNHNGRTGIAGRGMHVRFGANQKLCYVIIHRDQVLVTARGQLPTVCRVDQAKRLDEYLATLLKEANLGENEAQLLSTHAHLAVGHRENHIAHVATRAHEDKIDTDNAWTELDVWAIRVANSTATAAIAGGYKWVRKEALTLQAPFSAFIRESFVMLPC</sequence>
<dbReference type="InterPro" id="IPR050927">
    <property type="entry name" value="TRPM"/>
</dbReference>
<dbReference type="GO" id="GO:0030001">
    <property type="term" value="P:metal ion transport"/>
    <property type="evidence" value="ECO:0007669"/>
    <property type="project" value="TreeGrafter"/>
</dbReference>
<comment type="caution">
    <text evidence="3">The sequence shown here is derived from an EMBL/GenBank/DDBJ whole genome shotgun (WGS) entry which is preliminary data.</text>
</comment>